<gene>
    <name evidence="1" type="ORF">GNF76_29265</name>
</gene>
<feature type="non-terminal residue" evidence="1">
    <location>
        <position position="101"/>
    </location>
</feature>
<evidence type="ECO:0000313" key="1">
    <source>
        <dbReference type="EMBL" id="MUF08418.1"/>
    </source>
</evidence>
<sequence length="101" mass="11221">PSIFGSEALMPKEQALLDLCLTEKAKGRKVLAYTVYSGTRDTTARLKRLLEHAGLKVAVLRASVDTARREDWILDQVDRGIDVLITNPELVKTGLDLLDFP</sequence>
<name>A0A6I3WF65_9PSED</name>
<keyword evidence="1" id="KW-0547">Nucleotide-binding</keyword>
<reference evidence="1 2" key="1">
    <citation type="submission" date="2019-11" db="EMBL/GenBank/DDBJ databases">
        <title>Pseudomonas karstica sp. nov. and Pseudomonas spelaei sp. nov. from karst caves.</title>
        <authorList>
            <person name="Zeman M."/>
        </authorList>
    </citation>
    <scope>NUCLEOTIDE SEQUENCE [LARGE SCALE GENOMIC DNA]</scope>
    <source>
        <strain evidence="1 2">CCM 7893</strain>
    </source>
</reference>
<dbReference type="SUPFAM" id="SSF52540">
    <property type="entry name" value="P-loop containing nucleoside triphosphate hydrolases"/>
    <property type="match status" value="1"/>
</dbReference>
<dbReference type="GO" id="GO:0004386">
    <property type="term" value="F:helicase activity"/>
    <property type="evidence" value="ECO:0007669"/>
    <property type="project" value="UniProtKB-KW"/>
</dbReference>
<protein>
    <submittedName>
        <fullName evidence="1">DEAD/DEAH box helicase</fullName>
    </submittedName>
</protein>
<keyword evidence="1" id="KW-0378">Hydrolase</keyword>
<comment type="caution">
    <text evidence="1">The sequence shown here is derived from an EMBL/GenBank/DDBJ whole genome shotgun (WGS) entry which is preliminary data.</text>
</comment>
<proteinExistence type="predicted"/>
<dbReference type="InterPro" id="IPR027417">
    <property type="entry name" value="P-loop_NTPase"/>
</dbReference>
<dbReference type="EMBL" id="WNNK01000096">
    <property type="protein sequence ID" value="MUF08418.1"/>
    <property type="molecule type" value="Genomic_DNA"/>
</dbReference>
<accession>A0A6I3WF65</accession>
<dbReference type="AlphaFoldDB" id="A0A6I3WF65"/>
<keyword evidence="1" id="KW-0067">ATP-binding</keyword>
<keyword evidence="2" id="KW-1185">Reference proteome</keyword>
<dbReference type="Gene3D" id="3.40.50.300">
    <property type="entry name" value="P-loop containing nucleotide triphosphate hydrolases"/>
    <property type="match status" value="1"/>
</dbReference>
<feature type="non-terminal residue" evidence="1">
    <location>
        <position position="1"/>
    </location>
</feature>
<evidence type="ECO:0000313" key="2">
    <source>
        <dbReference type="Proteomes" id="UP000438196"/>
    </source>
</evidence>
<keyword evidence="1" id="KW-0347">Helicase</keyword>
<organism evidence="1 2">
    <name type="scientific">Pseudomonas spelaei</name>
    <dbReference type="NCBI Taxonomy" id="1055469"/>
    <lineage>
        <taxon>Bacteria</taxon>
        <taxon>Pseudomonadati</taxon>
        <taxon>Pseudomonadota</taxon>
        <taxon>Gammaproteobacteria</taxon>
        <taxon>Pseudomonadales</taxon>
        <taxon>Pseudomonadaceae</taxon>
        <taxon>Pseudomonas</taxon>
    </lineage>
</organism>
<dbReference type="Proteomes" id="UP000438196">
    <property type="component" value="Unassembled WGS sequence"/>
</dbReference>